<dbReference type="InterPro" id="IPR006201">
    <property type="entry name" value="Neur_channel"/>
</dbReference>
<feature type="transmembrane region" description="Helical" evidence="5">
    <location>
        <begin position="291"/>
        <end position="311"/>
    </location>
</feature>
<keyword evidence="3 5" id="KW-1133">Transmembrane helix</keyword>
<dbReference type="GO" id="GO:0005230">
    <property type="term" value="F:extracellular ligand-gated monoatomic ion channel activity"/>
    <property type="evidence" value="ECO:0007669"/>
    <property type="project" value="InterPro"/>
</dbReference>
<name>A0A914UXA4_9BILA</name>
<feature type="transmembrane region" description="Helical" evidence="5">
    <location>
        <begin position="258"/>
        <end position="279"/>
    </location>
</feature>
<evidence type="ECO:0000313" key="8">
    <source>
        <dbReference type="Proteomes" id="UP000887566"/>
    </source>
</evidence>
<dbReference type="Pfam" id="PF02932">
    <property type="entry name" value="Neur_chan_memb"/>
    <property type="match status" value="1"/>
</dbReference>
<dbReference type="SUPFAM" id="SSF63712">
    <property type="entry name" value="Nicotinic receptor ligand binding domain-like"/>
    <property type="match status" value="1"/>
</dbReference>
<dbReference type="SUPFAM" id="SSF90112">
    <property type="entry name" value="Neurotransmitter-gated ion-channel transmembrane pore"/>
    <property type="match status" value="1"/>
</dbReference>
<dbReference type="PROSITE" id="PS00236">
    <property type="entry name" value="NEUROTR_ION_CHANNEL"/>
    <property type="match status" value="1"/>
</dbReference>
<keyword evidence="5" id="KW-0407">Ion channel</keyword>
<evidence type="ECO:0000259" key="7">
    <source>
        <dbReference type="Pfam" id="PF02932"/>
    </source>
</evidence>
<comment type="subcellular location">
    <subcellularLocation>
        <location evidence="1">Membrane</location>
        <topology evidence="1">Multi-pass membrane protein</topology>
    </subcellularLocation>
</comment>
<keyword evidence="4 5" id="KW-0472">Membrane</keyword>
<proteinExistence type="inferred from homology"/>
<reference evidence="9" key="1">
    <citation type="submission" date="2022-11" db="UniProtKB">
        <authorList>
            <consortium name="WormBaseParasite"/>
        </authorList>
    </citation>
    <scope>IDENTIFICATION</scope>
</reference>
<dbReference type="InterPro" id="IPR038050">
    <property type="entry name" value="Neuro_actylchol_rec"/>
</dbReference>
<dbReference type="PANTHER" id="PTHR18945">
    <property type="entry name" value="NEUROTRANSMITTER GATED ION CHANNEL"/>
    <property type="match status" value="1"/>
</dbReference>
<dbReference type="AlphaFoldDB" id="A0A914UXA4"/>
<dbReference type="CDD" id="cd18989">
    <property type="entry name" value="LGIC_ECD_cation"/>
    <property type="match status" value="1"/>
</dbReference>
<keyword evidence="8" id="KW-1185">Reference proteome</keyword>
<evidence type="ECO:0000256" key="5">
    <source>
        <dbReference type="RuleBase" id="RU000687"/>
    </source>
</evidence>
<evidence type="ECO:0000256" key="3">
    <source>
        <dbReference type="ARBA" id="ARBA00022989"/>
    </source>
</evidence>
<feature type="chain" id="PRO_5038164214" evidence="5">
    <location>
        <begin position="27"/>
        <end position="463"/>
    </location>
</feature>
<evidence type="ECO:0000313" key="9">
    <source>
        <dbReference type="WBParaSite" id="PSAMB.scaffold1335size32783.g12441.t2"/>
    </source>
</evidence>
<evidence type="ECO:0000256" key="4">
    <source>
        <dbReference type="ARBA" id="ARBA00023136"/>
    </source>
</evidence>
<keyword evidence="2 5" id="KW-0812">Transmembrane</keyword>
<keyword evidence="5" id="KW-0813">Transport</keyword>
<protein>
    <submittedName>
        <fullName evidence="9">Uncharacterized protein</fullName>
    </submittedName>
</protein>
<feature type="transmembrane region" description="Helical" evidence="5">
    <location>
        <begin position="323"/>
        <end position="344"/>
    </location>
</feature>
<dbReference type="InterPro" id="IPR018000">
    <property type="entry name" value="Neurotransmitter_ion_chnl_CS"/>
</dbReference>
<sequence length="463" mass="53472">MKVFSPSSFSFFISLLSIFGVRFTNANTSQPERDLADFILRNYSTNYRPVHDPRTTVYVQVLPTIYGIVDLDELRESITYMIWQQYTWTDEMLQWENRSNQTWPDLEFDKFELIYIPVSLIWVPDVVVFNVLEKKDIIDRNQVIAKVYKNGTITAEFPQVLDTRCTFDISEFPFDTQNCTMTYGSWSLPSNEIFVTTTVNELTDLSGLVLHNHPEWDVIAMSSNNRNAAYLEDASTNATGERFSELDITLTIQRKPAYYIYVLIVPTFVISLINTIGLFSTKRERDDKVTMGLTTLLTMAIILTIVTNEVPKSQLGLPLLGDYVLFEILISSAGIIVTVVIIFIHERALLHRRYPPAWLLCLCLTRNERLDSNNHDIADIAANYSNARSANNNNVNPMNEKHQEILDMLRMHLLRVEKHSESKRQRWILEDQWARVLMNVDLIMMILFIIGNVIGTLLIIFSK</sequence>
<dbReference type="Proteomes" id="UP000887566">
    <property type="component" value="Unplaced"/>
</dbReference>
<dbReference type="GO" id="GO:0004888">
    <property type="term" value="F:transmembrane signaling receptor activity"/>
    <property type="evidence" value="ECO:0007669"/>
    <property type="project" value="InterPro"/>
</dbReference>
<dbReference type="WBParaSite" id="PSAMB.scaffold1335size32783.g12441.t2">
    <property type="protein sequence ID" value="PSAMB.scaffold1335size32783.g12441.t2"/>
    <property type="gene ID" value="PSAMB.scaffold1335size32783.g12441"/>
</dbReference>
<feature type="signal peptide" evidence="5">
    <location>
        <begin position="1"/>
        <end position="26"/>
    </location>
</feature>
<keyword evidence="5" id="KW-0732">Signal</keyword>
<dbReference type="PRINTS" id="PR00252">
    <property type="entry name" value="NRIONCHANNEL"/>
</dbReference>
<dbReference type="InterPro" id="IPR036734">
    <property type="entry name" value="Neur_chan_lig-bd_sf"/>
</dbReference>
<dbReference type="GO" id="GO:0016020">
    <property type="term" value="C:membrane"/>
    <property type="evidence" value="ECO:0007669"/>
    <property type="project" value="UniProtKB-SubCell"/>
</dbReference>
<comment type="similarity">
    <text evidence="5">Belongs to the ligand-gated ion channel (TC 1.A.9) family.</text>
</comment>
<keyword evidence="5" id="KW-0406">Ion transport</keyword>
<dbReference type="InterPro" id="IPR006202">
    <property type="entry name" value="Neur_chan_lig-bd"/>
</dbReference>
<feature type="domain" description="Neurotransmitter-gated ion-channel ligand-binding" evidence="6">
    <location>
        <begin position="33"/>
        <end position="256"/>
    </location>
</feature>
<dbReference type="CDD" id="cd19051">
    <property type="entry name" value="LGIC_TM_cation"/>
    <property type="match status" value="1"/>
</dbReference>
<evidence type="ECO:0000256" key="2">
    <source>
        <dbReference type="ARBA" id="ARBA00022692"/>
    </source>
</evidence>
<accession>A0A914UXA4</accession>
<evidence type="ECO:0000259" key="6">
    <source>
        <dbReference type="Pfam" id="PF02931"/>
    </source>
</evidence>
<dbReference type="Gene3D" id="2.70.170.10">
    <property type="entry name" value="Neurotransmitter-gated ion-channel ligand-binding domain"/>
    <property type="match status" value="1"/>
</dbReference>
<dbReference type="InterPro" id="IPR006029">
    <property type="entry name" value="Neurotrans-gated_channel_TM"/>
</dbReference>
<dbReference type="Gene3D" id="1.20.58.390">
    <property type="entry name" value="Neurotransmitter-gated ion-channel transmembrane domain"/>
    <property type="match status" value="1"/>
</dbReference>
<dbReference type="FunFam" id="2.70.170.10:FF:000028">
    <property type="entry name" value="AcetylCholine Receptor"/>
    <property type="match status" value="1"/>
</dbReference>
<feature type="domain" description="Neurotransmitter-gated ion-channel transmembrane" evidence="7">
    <location>
        <begin position="263"/>
        <end position="409"/>
    </location>
</feature>
<dbReference type="InterPro" id="IPR036719">
    <property type="entry name" value="Neuro-gated_channel_TM_sf"/>
</dbReference>
<feature type="transmembrane region" description="Helical" evidence="5">
    <location>
        <begin position="442"/>
        <end position="461"/>
    </location>
</feature>
<evidence type="ECO:0000256" key="1">
    <source>
        <dbReference type="ARBA" id="ARBA00004141"/>
    </source>
</evidence>
<dbReference type="Pfam" id="PF02931">
    <property type="entry name" value="Neur_chan_LBD"/>
    <property type="match status" value="1"/>
</dbReference>
<organism evidence="8 9">
    <name type="scientific">Plectus sambesii</name>
    <dbReference type="NCBI Taxonomy" id="2011161"/>
    <lineage>
        <taxon>Eukaryota</taxon>
        <taxon>Metazoa</taxon>
        <taxon>Ecdysozoa</taxon>
        <taxon>Nematoda</taxon>
        <taxon>Chromadorea</taxon>
        <taxon>Plectida</taxon>
        <taxon>Plectina</taxon>
        <taxon>Plectoidea</taxon>
        <taxon>Plectidae</taxon>
        <taxon>Plectus</taxon>
    </lineage>
</organism>